<evidence type="ECO:0000313" key="5">
    <source>
        <dbReference type="Proteomes" id="UP000009047"/>
    </source>
</evidence>
<feature type="region of interest" description="Disordered" evidence="1">
    <location>
        <begin position="786"/>
        <end position="816"/>
    </location>
</feature>
<dbReference type="SUPFAM" id="SSF49785">
    <property type="entry name" value="Galactose-binding domain-like"/>
    <property type="match status" value="1"/>
</dbReference>
<evidence type="ECO:0000256" key="1">
    <source>
        <dbReference type="SAM" id="MobiDB-lite"/>
    </source>
</evidence>
<sequence>MACPKDHSRVMSQNSAPAEERPAPAIAPKRYRAMVIALYAVAVGLRLARYACGRLSGENALIGSTAEEFLHGNFPFFLLGKNFFGTYDAMLSAPLIFLFGPSSYILNLWPPLFSLIVMVVVHRALIRVLDPPGVLAGLAFMAVPPSLWLLYSGYAQTHYSLDVVLSALLLLQTVRLSQAPRWSAGQAFWWGLAAGAGLYTNPQTVCVFLACAAFLLVTAWRRVRPLNLAAFCGGGLLGGLPVLCYYALHDLTYKKQLASVFGWHYLPPNLKAFLFNSLPIIVGFNTKISGDELFVGSPRFWAYAAVAMLMAVGMGALSWRGLRGRPREAALPPLVAAVNLAVLLFSVYGLALASYRQAYLLPWYLALPFCWGLAASWAARWRTWALWACLALIIGVSVSGYPRYTYHGLPLFLPPSRQYAENQLCQEQARQLRQAGVAGLYALDSWLIGYYTDGDPLAVHPWAARKPMHAHHVDAMADPLFYGDFLADAPGLLGLAHKTAPVAGQPGRWGFAQPDKGRLLERRNWRAASLDGLDLRRALNDNDLATGFQTPANAAPDQGFVLDLGAAHAITGVGLIPADHAQTPAGLRIEASIDGVGYCTLAQAAHYRGPFYVSGPHPFLRLFHGRVESWWPARSIRYLRFTHLGPARHPWSVREVLLWGPAGPGQRATDWAQTADELTRVVAALKPKRVYADAWAAAVLRLRLDHEPWISLSQPYDNTGAQTMELGHWPRLDPAPGTVVVLEAAEAPAARLGLERWGFIFEERRAGRLVAFNLLGQRLGPRIEPAAVSSASDPRRAAALTGAGPGDGPWSSGGPQNQGGALVIDLGLSQPVRWLELHCPSAYKDFARGLAARASDDGHTWRVVEITPAGPLAFSGQALLAQSGAVTAYHLENGLKARYLELSLDTGEPRWWWSVEKLILRAPPRPDRATRRQVPPNNPQVVAIR</sequence>
<keyword evidence="2" id="KW-0812">Transmembrane</keyword>
<feature type="transmembrane region" description="Helical" evidence="2">
    <location>
        <begin position="188"/>
        <end position="216"/>
    </location>
</feature>
<feature type="transmembrane region" description="Helical" evidence="2">
    <location>
        <begin position="334"/>
        <end position="355"/>
    </location>
</feature>
<protein>
    <recommendedName>
        <fullName evidence="3">F5/8 type C domain-containing protein</fullName>
    </recommendedName>
</protein>
<feature type="transmembrane region" description="Helical" evidence="2">
    <location>
        <begin position="228"/>
        <end position="248"/>
    </location>
</feature>
<dbReference type="InterPro" id="IPR000421">
    <property type="entry name" value="FA58C"/>
</dbReference>
<feature type="transmembrane region" description="Helical" evidence="2">
    <location>
        <begin position="384"/>
        <end position="404"/>
    </location>
</feature>
<keyword evidence="5" id="KW-1185">Reference proteome</keyword>
<name>E1QKP6_DESB2</name>
<dbReference type="KEGG" id="dbr:Deba_2902"/>
<feature type="region of interest" description="Disordered" evidence="1">
    <location>
        <begin position="1"/>
        <end position="21"/>
    </location>
</feature>
<feature type="transmembrane region" description="Helical" evidence="2">
    <location>
        <begin position="300"/>
        <end position="322"/>
    </location>
</feature>
<keyword evidence="2" id="KW-1133">Transmembrane helix</keyword>
<keyword evidence="2" id="KW-0472">Membrane</keyword>
<dbReference type="Proteomes" id="UP000009047">
    <property type="component" value="Chromosome"/>
</dbReference>
<evidence type="ECO:0000313" key="4">
    <source>
        <dbReference type="EMBL" id="ADK86255.1"/>
    </source>
</evidence>
<dbReference type="Gene3D" id="2.60.120.260">
    <property type="entry name" value="Galactose-binding domain-like"/>
    <property type="match status" value="2"/>
</dbReference>
<dbReference type="AlphaFoldDB" id="E1QKP6"/>
<feature type="region of interest" description="Disordered" evidence="1">
    <location>
        <begin position="926"/>
        <end position="945"/>
    </location>
</feature>
<feature type="transmembrane region" description="Helical" evidence="2">
    <location>
        <begin position="361"/>
        <end position="379"/>
    </location>
</feature>
<dbReference type="PROSITE" id="PS50022">
    <property type="entry name" value="FA58C_3"/>
    <property type="match status" value="1"/>
</dbReference>
<feature type="transmembrane region" description="Helical" evidence="2">
    <location>
        <begin position="133"/>
        <end position="151"/>
    </location>
</feature>
<evidence type="ECO:0000259" key="3">
    <source>
        <dbReference type="PROSITE" id="PS50022"/>
    </source>
</evidence>
<organism evidence="4 5">
    <name type="scientific">Desulfarculus baarsii (strain ATCC 33931 / DSM 2075 / LMG 7858 / VKM B-1802 / 2st14)</name>
    <dbReference type="NCBI Taxonomy" id="644282"/>
    <lineage>
        <taxon>Bacteria</taxon>
        <taxon>Pseudomonadati</taxon>
        <taxon>Thermodesulfobacteriota</taxon>
        <taxon>Desulfarculia</taxon>
        <taxon>Desulfarculales</taxon>
        <taxon>Desulfarculaceae</taxon>
        <taxon>Desulfarculus</taxon>
    </lineage>
</organism>
<gene>
    <name evidence="4" type="ordered locus">Deba_2902</name>
</gene>
<dbReference type="HOGENOM" id="CLU_319519_0_0_7"/>
<reference evidence="4 5" key="1">
    <citation type="journal article" date="2010" name="Stand. Genomic Sci.">
        <title>Complete genome sequence of Desulfarculus baarsii type strain (2st14).</title>
        <authorList>
            <person name="Sun H."/>
            <person name="Spring S."/>
            <person name="Lapidus A."/>
            <person name="Davenport K."/>
            <person name="Del Rio T.G."/>
            <person name="Tice H."/>
            <person name="Nolan M."/>
            <person name="Copeland A."/>
            <person name="Cheng J.F."/>
            <person name="Lucas S."/>
            <person name="Tapia R."/>
            <person name="Goodwin L."/>
            <person name="Pitluck S."/>
            <person name="Ivanova N."/>
            <person name="Pagani I."/>
            <person name="Mavromatis K."/>
            <person name="Ovchinnikova G."/>
            <person name="Pati A."/>
            <person name="Chen A."/>
            <person name="Palaniappan K."/>
            <person name="Hauser L."/>
            <person name="Chang Y.J."/>
            <person name="Jeffries C.D."/>
            <person name="Detter J.C."/>
            <person name="Han C."/>
            <person name="Rohde M."/>
            <person name="Brambilla E."/>
            <person name="Goker M."/>
            <person name="Woyke T."/>
            <person name="Bristow J."/>
            <person name="Eisen J.A."/>
            <person name="Markowitz V."/>
            <person name="Hugenholtz P."/>
            <person name="Kyrpides N.C."/>
            <person name="Klenk H.P."/>
            <person name="Land M."/>
        </authorList>
    </citation>
    <scope>NUCLEOTIDE SEQUENCE [LARGE SCALE GENOMIC DNA]</scope>
    <source>
        <strain evidence="5">ATCC 33931 / DSM 2075 / LMG 7858 / VKM B-1802 / 2st14</strain>
    </source>
</reference>
<feature type="domain" description="F5/8 type C" evidence="3">
    <location>
        <begin position="767"/>
        <end position="902"/>
    </location>
</feature>
<feature type="transmembrane region" description="Helical" evidence="2">
    <location>
        <begin position="108"/>
        <end position="126"/>
    </location>
</feature>
<dbReference type="STRING" id="644282.Deba_2902"/>
<dbReference type="EMBL" id="CP002085">
    <property type="protein sequence ID" value="ADK86255.1"/>
    <property type="molecule type" value="Genomic_DNA"/>
</dbReference>
<evidence type="ECO:0000256" key="2">
    <source>
        <dbReference type="SAM" id="Phobius"/>
    </source>
</evidence>
<dbReference type="InterPro" id="IPR008979">
    <property type="entry name" value="Galactose-bd-like_sf"/>
</dbReference>
<proteinExistence type="predicted"/>
<dbReference type="eggNOG" id="COG5305">
    <property type="taxonomic scope" value="Bacteria"/>
</dbReference>
<accession>E1QKP6</accession>